<organism evidence="17 18">
    <name type="scientific">Podarcis lilfordi</name>
    <name type="common">Lilford's wall lizard</name>
    <dbReference type="NCBI Taxonomy" id="74358"/>
    <lineage>
        <taxon>Eukaryota</taxon>
        <taxon>Metazoa</taxon>
        <taxon>Chordata</taxon>
        <taxon>Craniata</taxon>
        <taxon>Vertebrata</taxon>
        <taxon>Euteleostomi</taxon>
        <taxon>Lepidosauria</taxon>
        <taxon>Squamata</taxon>
        <taxon>Bifurcata</taxon>
        <taxon>Unidentata</taxon>
        <taxon>Episquamata</taxon>
        <taxon>Laterata</taxon>
        <taxon>Lacertibaenia</taxon>
        <taxon>Lacertidae</taxon>
        <taxon>Podarcis</taxon>
    </lineage>
</organism>
<evidence type="ECO:0000256" key="10">
    <source>
        <dbReference type="ARBA" id="ARBA00023163"/>
    </source>
</evidence>
<keyword evidence="4" id="KW-0479">Metal-binding</keyword>
<keyword evidence="11" id="KW-0539">Nucleus</keyword>
<feature type="domain" description="C2H2-type" evidence="14">
    <location>
        <begin position="578"/>
        <end position="605"/>
    </location>
</feature>
<comment type="similarity">
    <text evidence="2">Belongs to the krueppel C2H2-type zinc-finger protein family.</text>
</comment>
<dbReference type="FunFam" id="3.30.160.60:FF:002090">
    <property type="entry name" value="Zinc finger protein 473"/>
    <property type="match status" value="1"/>
</dbReference>
<dbReference type="Pfam" id="PF01352">
    <property type="entry name" value="KRAB"/>
    <property type="match status" value="1"/>
</dbReference>
<dbReference type="PROSITE" id="PS00028">
    <property type="entry name" value="ZINC_FINGER_C2H2_1"/>
    <property type="match status" value="8"/>
</dbReference>
<evidence type="ECO:0000256" key="11">
    <source>
        <dbReference type="ARBA" id="ARBA00023242"/>
    </source>
</evidence>
<evidence type="ECO:0000313" key="17">
    <source>
        <dbReference type="EMBL" id="CAI5768896.1"/>
    </source>
</evidence>
<dbReference type="GO" id="GO:0000981">
    <property type="term" value="F:DNA-binding transcription factor activity, RNA polymerase II-specific"/>
    <property type="evidence" value="ECO:0007669"/>
    <property type="project" value="TreeGrafter"/>
</dbReference>
<reference evidence="17" key="1">
    <citation type="submission" date="2022-12" db="EMBL/GenBank/DDBJ databases">
        <authorList>
            <person name="Alioto T."/>
            <person name="Alioto T."/>
            <person name="Gomez Garrido J."/>
        </authorList>
    </citation>
    <scope>NUCLEOTIDE SEQUENCE</scope>
</reference>
<evidence type="ECO:0000256" key="2">
    <source>
        <dbReference type="ARBA" id="ARBA00006991"/>
    </source>
</evidence>
<feature type="domain" description="C2H2-type" evidence="14">
    <location>
        <begin position="550"/>
        <end position="577"/>
    </location>
</feature>
<sequence length="726" mass="81777">MGREALSVWVRGEEGVKASEAGFLERRARRRRWRGVQGGGGEGAREGGRGRVAARRTEHPTSLGFFSPPPTTTGTPDHPLRLALPPSWGWEWGAGSSRGHPLILAKHLSLRCVQEGGLADFAGHQHPPLQRQSNSGSLWFGNKILHRARQSLDSFGELWEMEKPDSAAPWGGKDPHVTQTGSTGEVWERNVQQILGEGNASSDVQRQHFRAFCYQEAEGPREVCSRLHHLYRQWLKPEKHSKAQMLDLVVLEQFLTILPPEMESWVRECGAETSSQAVALAEGFLLSQVEEKRQEEKEQVKGTRKGAPSSPKVEKVPPASRRRQLFRGAIPGGVGGGASTLLGSQAPLADGLSPSLMCDGAEMVAAQLPGQGPVTFEEVAVYFTEEEWALLHPDQRSLQWEVMVENYGNLVSLGEAMESGIVTKQQRSDLEPREPVCKAEGVLLEGANFHEAPMQEKHWDGNERQALPPLCVESMASKPSVRRHQRINKRETLLECSECGKVFNRRYSLTRHQRVHTGEKWWICSVCGKSFSQRYHLTRHQRVHTGEEWWICTVCGKSFRCSNSRLRHQRIHTGEKPFECSECGRRFSESSTLYKHQRVHTGEKPYKCLDCGKSFRQKINLTRHRTVHTGERPYPCAECGKSFSQRVSLTLHRTIHTGEKPYKCSECGKGFSQRINLTSHQRTHTGEKPYQCSECGKSFSRSNSLAYHLKHHINVQCVELVPEEKP</sequence>
<feature type="domain" description="C2H2-type" evidence="14">
    <location>
        <begin position="522"/>
        <end position="549"/>
    </location>
</feature>
<keyword evidence="10" id="KW-0804">Transcription</keyword>
<dbReference type="Gene3D" id="1.10.4020.10">
    <property type="entry name" value="DNA breaking-rejoining enzymes"/>
    <property type="match status" value="1"/>
</dbReference>
<dbReference type="FunFam" id="1.10.4020.10:FF:000005">
    <property type="entry name" value="Uncharacterized protein"/>
    <property type="match status" value="1"/>
</dbReference>
<dbReference type="InterPro" id="IPR001909">
    <property type="entry name" value="KRAB"/>
</dbReference>
<dbReference type="Proteomes" id="UP001178461">
    <property type="component" value="Chromosome 2"/>
</dbReference>
<evidence type="ECO:0000256" key="1">
    <source>
        <dbReference type="ARBA" id="ARBA00004123"/>
    </source>
</evidence>
<dbReference type="SMART" id="SM00431">
    <property type="entry name" value="SCAN"/>
    <property type="match status" value="1"/>
</dbReference>
<dbReference type="InterPro" id="IPR003309">
    <property type="entry name" value="SCAN_dom"/>
</dbReference>
<feature type="domain" description="C2H2-type" evidence="14">
    <location>
        <begin position="494"/>
        <end position="521"/>
    </location>
</feature>
<dbReference type="PANTHER" id="PTHR23235:SF142">
    <property type="entry name" value="ZINC FINGER PROTEIN 384"/>
    <property type="match status" value="1"/>
</dbReference>
<keyword evidence="9" id="KW-0238">DNA-binding</keyword>
<evidence type="ECO:0000256" key="5">
    <source>
        <dbReference type="ARBA" id="ARBA00022737"/>
    </source>
</evidence>
<protein>
    <submittedName>
        <fullName evidence="17">Zinc finger protein 2 homolog</fullName>
    </submittedName>
</protein>
<feature type="compositionally biased region" description="Basic and acidic residues" evidence="13">
    <location>
        <begin position="291"/>
        <end position="301"/>
    </location>
</feature>
<dbReference type="PROSITE" id="PS50805">
    <property type="entry name" value="KRAB"/>
    <property type="match status" value="1"/>
</dbReference>
<keyword evidence="18" id="KW-1185">Reference proteome</keyword>
<dbReference type="SMART" id="SM00355">
    <property type="entry name" value="ZnF_C2H2"/>
    <property type="match status" value="8"/>
</dbReference>
<dbReference type="InterPro" id="IPR013087">
    <property type="entry name" value="Znf_C2H2_type"/>
</dbReference>
<feature type="domain" description="C2H2-type" evidence="14">
    <location>
        <begin position="606"/>
        <end position="633"/>
    </location>
</feature>
<evidence type="ECO:0000256" key="13">
    <source>
        <dbReference type="SAM" id="MobiDB-lite"/>
    </source>
</evidence>
<dbReference type="Pfam" id="PF00096">
    <property type="entry name" value="zf-C2H2"/>
    <property type="match status" value="7"/>
</dbReference>
<evidence type="ECO:0000259" key="15">
    <source>
        <dbReference type="PROSITE" id="PS50804"/>
    </source>
</evidence>
<feature type="domain" description="C2H2-type" evidence="14">
    <location>
        <begin position="662"/>
        <end position="689"/>
    </location>
</feature>
<dbReference type="EMBL" id="OX395127">
    <property type="protein sequence ID" value="CAI5768896.1"/>
    <property type="molecule type" value="Genomic_DNA"/>
</dbReference>
<dbReference type="InterPro" id="IPR036236">
    <property type="entry name" value="Znf_C2H2_sf"/>
</dbReference>
<evidence type="ECO:0000256" key="8">
    <source>
        <dbReference type="ARBA" id="ARBA00023015"/>
    </source>
</evidence>
<dbReference type="GO" id="GO:0000978">
    <property type="term" value="F:RNA polymerase II cis-regulatory region sequence-specific DNA binding"/>
    <property type="evidence" value="ECO:0007669"/>
    <property type="project" value="TreeGrafter"/>
</dbReference>
<dbReference type="GO" id="GO:0008270">
    <property type="term" value="F:zinc ion binding"/>
    <property type="evidence" value="ECO:0007669"/>
    <property type="project" value="UniProtKB-KW"/>
</dbReference>
<dbReference type="PROSITE" id="PS50157">
    <property type="entry name" value="ZINC_FINGER_C2H2_2"/>
    <property type="match status" value="8"/>
</dbReference>
<dbReference type="PANTHER" id="PTHR23235">
    <property type="entry name" value="KRUEPPEL-LIKE TRANSCRIPTION FACTOR"/>
    <property type="match status" value="1"/>
</dbReference>
<evidence type="ECO:0000256" key="12">
    <source>
        <dbReference type="PROSITE-ProRule" id="PRU00042"/>
    </source>
</evidence>
<evidence type="ECO:0000256" key="6">
    <source>
        <dbReference type="ARBA" id="ARBA00022771"/>
    </source>
</evidence>
<feature type="domain" description="C2H2-type" evidence="14">
    <location>
        <begin position="634"/>
        <end position="661"/>
    </location>
</feature>
<dbReference type="InterPro" id="IPR036051">
    <property type="entry name" value="KRAB_dom_sf"/>
</dbReference>
<dbReference type="CDD" id="cd07765">
    <property type="entry name" value="KRAB_A-box"/>
    <property type="match status" value="1"/>
</dbReference>
<dbReference type="FunFam" id="3.30.160.60:FF:000566">
    <property type="entry name" value="zinc finger protein 133 isoform X2"/>
    <property type="match status" value="1"/>
</dbReference>
<name>A0AA35NYE3_9SAUR</name>
<keyword evidence="7" id="KW-0862">Zinc</keyword>
<keyword evidence="3" id="KW-0597">Phosphoprotein</keyword>
<feature type="domain" description="SCAN box" evidence="15">
    <location>
        <begin position="206"/>
        <end position="284"/>
    </location>
</feature>
<dbReference type="GO" id="GO:0005634">
    <property type="term" value="C:nucleus"/>
    <property type="evidence" value="ECO:0007669"/>
    <property type="project" value="UniProtKB-SubCell"/>
</dbReference>
<dbReference type="SMART" id="SM00349">
    <property type="entry name" value="KRAB"/>
    <property type="match status" value="1"/>
</dbReference>
<dbReference type="CDD" id="cd07936">
    <property type="entry name" value="SCAN"/>
    <property type="match status" value="1"/>
</dbReference>
<proteinExistence type="inferred from homology"/>
<evidence type="ECO:0000256" key="3">
    <source>
        <dbReference type="ARBA" id="ARBA00022553"/>
    </source>
</evidence>
<dbReference type="AlphaFoldDB" id="A0AA35NYE3"/>
<dbReference type="Pfam" id="PF02023">
    <property type="entry name" value="SCAN"/>
    <property type="match status" value="1"/>
</dbReference>
<dbReference type="FunFam" id="3.30.160.60:FF:001677">
    <property type="entry name" value="Zinc finger protein 2"/>
    <property type="match status" value="1"/>
</dbReference>
<feature type="domain" description="C2H2-type" evidence="14">
    <location>
        <begin position="690"/>
        <end position="712"/>
    </location>
</feature>
<accession>A0AA35NYE3</accession>
<dbReference type="PROSITE" id="PS50804">
    <property type="entry name" value="SCAN_BOX"/>
    <property type="match status" value="1"/>
</dbReference>
<dbReference type="SUPFAM" id="SSF109640">
    <property type="entry name" value="KRAB domain (Kruppel-associated box)"/>
    <property type="match status" value="1"/>
</dbReference>
<evidence type="ECO:0000259" key="14">
    <source>
        <dbReference type="PROSITE" id="PS50157"/>
    </source>
</evidence>
<dbReference type="Gene3D" id="6.10.140.140">
    <property type="match status" value="1"/>
</dbReference>
<evidence type="ECO:0000256" key="9">
    <source>
        <dbReference type="ARBA" id="ARBA00023125"/>
    </source>
</evidence>
<dbReference type="FunFam" id="3.30.160.60:FF:002343">
    <property type="entry name" value="Zinc finger protein 33A"/>
    <property type="match status" value="5"/>
</dbReference>
<gene>
    <name evidence="17" type="ORF">PODLI_1B022841</name>
</gene>
<evidence type="ECO:0000259" key="16">
    <source>
        <dbReference type="PROSITE" id="PS50805"/>
    </source>
</evidence>
<dbReference type="GO" id="GO:0045892">
    <property type="term" value="P:negative regulation of DNA-templated transcription"/>
    <property type="evidence" value="ECO:0007669"/>
    <property type="project" value="UniProtKB-ARBA"/>
</dbReference>
<feature type="region of interest" description="Disordered" evidence="13">
    <location>
        <begin position="291"/>
        <end position="319"/>
    </location>
</feature>
<evidence type="ECO:0000256" key="4">
    <source>
        <dbReference type="ARBA" id="ARBA00022723"/>
    </source>
</evidence>
<keyword evidence="5" id="KW-0677">Repeat</keyword>
<dbReference type="SUPFAM" id="SSF57667">
    <property type="entry name" value="beta-beta-alpha zinc fingers"/>
    <property type="match status" value="5"/>
</dbReference>
<dbReference type="SUPFAM" id="SSF47353">
    <property type="entry name" value="Retrovirus capsid dimerization domain-like"/>
    <property type="match status" value="1"/>
</dbReference>
<keyword evidence="8" id="KW-0805">Transcription regulation</keyword>
<dbReference type="InterPro" id="IPR038269">
    <property type="entry name" value="SCAN_sf"/>
</dbReference>
<keyword evidence="6 12" id="KW-0863">Zinc-finger</keyword>
<comment type="subcellular location">
    <subcellularLocation>
        <location evidence="1">Nucleus</location>
    </subcellularLocation>
</comment>
<feature type="domain" description="KRAB" evidence="16">
    <location>
        <begin position="374"/>
        <end position="449"/>
    </location>
</feature>
<evidence type="ECO:0000313" key="18">
    <source>
        <dbReference type="Proteomes" id="UP001178461"/>
    </source>
</evidence>
<dbReference type="Gene3D" id="3.30.160.60">
    <property type="entry name" value="Classic Zinc Finger"/>
    <property type="match status" value="8"/>
</dbReference>
<evidence type="ECO:0000256" key="7">
    <source>
        <dbReference type="ARBA" id="ARBA00022833"/>
    </source>
</evidence>